<dbReference type="Gene3D" id="3.30.565.10">
    <property type="entry name" value="Histidine kinase-like ATPase, C-terminal domain"/>
    <property type="match status" value="2"/>
</dbReference>
<keyword evidence="9" id="KW-0067">ATP-binding</keyword>
<keyword evidence="7" id="KW-0547">Nucleotide-binding</keyword>
<evidence type="ECO:0000256" key="4">
    <source>
        <dbReference type="ARBA" id="ARBA00022475"/>
    </source>
</evidence>
<evidence type="ECO:0000256" key="9">
    <source>
        <dbReference type="ARBA" id="ARBA00022840"/>
    </source>
</evidence>
<feature type="domain" description="Histidine kinase" evidence="14">
    <location>
        <begin position="412"/>
        <end position="626"/>
    </location>
</feature>
<accession>A0A2X1BSZ6</accession>
<dbReference type="InterPro" id="IPR003661">
    <property type="entry name" value="HisK_dim/P_dom"/>
</dbReference>
<comment type="catalytic activity">
    <reaction evidence="1">
        <text>ATP + protein L-histidine = ADP + protein N-phospho-L-histidine.</text>
        <dbReference type="EC" id="2.7.13.3"/>
    </reaction>
</comment>
<dbReference type="GO" id="GO:0005524">
    <property type="term" value="F:ATP binding"/>
    <property type="evidence" value="ECO:0007669"/>
    <property type="project" value="UniProtKB-KW"/>
</dbReference>
<evidence type="ECO:0000256" key="10">
    <source>
        <dbReference type="ARBA" id="ARBA00023012"/>
    </source>
</evidence>
<dbReference type="InterPro" id="IPR005467">
    <property type="entry name" value="His_kinase_dom"/>
</dbReference>
<dbReference type="AlphaFoldDB" id="A0A2X1BSZ6"/>
<gene>
    <name evidence="16" type="primary">evgS</name>
    <name evidence="16" type="ORF">NCTC7582_05064</name>
</gene>
<dbReference type="CDD" id="cd00082">
    <property type="entry name" value="HisKA"/>
    <property type="match status" value="1"/>
</dbReference>
<dbReference type="SMART" id="SM00387">
    <property type="entry name" value="HATPase_c"/>
    <property type="match status" value="2"/>
</dbReference>
<dbReference type="SUPFAM" id="SSF47384">
    <property type="entry name" value="Homodimeric domain of signal transducing histidine kinase"/>
    <property type="match status" value="1"/>
</dbReference>
<dbReference type="CDD" id="cd16922">
    <property type="entry name" value="HATPase_EvgS-ArcB-TorS-like"/>
    <property type="match status" value="1"/>
</dbReference>
<dbReference type="InterPro" id="IPR036097">
    <property type="entry name" value="HisK_dim/P_sf"/>
</dbReference>
<evidence type="ECO:0000259" key="14">
    <source>
        <dbReference type="PROSITE" id="PS50109"/>
    </source>
</evidence>
<comment type="subcellular location">
    <subcellularLocation>
        <location evidence="2">Cell membrane</location>
    </subcellularLocation>
</comment>
<dbReference type="Pfam" id="PF00072">
    <property type="entry name" value="Response_reg"/>
    <property type="match status" value="1"/>
</dbReference>
<evidence type="ECO:0000256" key="12">
    <source>
        <dbReference type="PROSITE-ProRule" id="PRU00169"/>
    </source>
</evidence>
<feature type="transmembrane region" description="Helical" evidence="13">
    <location>
        <begin position="220"/>
        <end position="236"/>
    </location>
</feature>
<dbReference type="SUPFAM" id="SSF52172">
    <property type="entry name" value="CheY-like"/>
    <property type="match status" value="1"/>
</dbReference>
<keyword evidence="8 16" id="KW-0418">Kinase</keyword>
<dbReference type="PRINTS" id="PR00344">
    <property type="entry name" value="BCTRLSENSOR"/>
</dbReference>
<evidence type="ECO:0000313" key="16">
    <source>
        <dbReference type="EMBL" id="SPU39085.1"/>
    </source>
</evidence>
<dbReference type="PROSITE" id="PS50109">
    <property type="entry name" value="HIS_KIN"/>
    <property type="match status" value="1"/>
</dbReference>
<dbReference type="Gene3D" id="2.60.120.260">
    <property type="entry name" value="Galactose-binding domain-like"/>
    <property type="match status" value="1"/>
</dbReference>
<keyword evidence="10" id="KW-0902">Two-component regulatory system</keyword>
<evidence type="ECO:0000256" key="11">
    <source>
        <dbReference type="ARBA" id="ARBA00023136"/>
    </source>
</evidence>
<feature type="transmembrane region" description="Helical" evidence="13">
    <location>
        <begin position="481"/>
        <end position="497"/>
    </location>
</feature>
<dbReference type="Pfam" id="PF06580">
    <property type="entry name" value="His_kinase"/>
    <property type="match status" value="1"/>
</dbReference>
<dbReference type="InterPro" id="IPR011006">
    <property type="entry name" value="CheY-like_superfamily"/>
</dbReference>
<dbReference type="RefSeq" id="WP_112118779.1">
    <property type="nucleotide sequence ID" value="NZ_UAQE01000004.1"/>
</dbReference>
<dbReference type="InterPro" id="IPR008979">
    <property type="entry name" value="Galactose-bd-like_sf"/>
</dbReference>
<evidence type="ECO:0000256" key="6">
    <source>
        <dbReference type="ARBA" id="ARBA00022679"/>
    </source>
</evidence>
<feature type="transmembrane region" description="Helical" evidence="13">
    <location>
        <begin position="190"/>
        <end position="211"/>
    </location>
</feature>
<dbReference type="EMBL" id="UAQE01000004">
    <property type="protein sequence ID" value="SPU39085.1"/>
    <property type="molecule type" value="Genomic_DNA"/>
</dbReference>
<dbReference type="InterPro" id="IPR001789">
    <property type="entry name" value="Sig_transdc_resp-reg_receiver"/>
</dbReference>
<feature type="domain" description="Response regulatory" evidence="15">
    <location>
        <begin position="668"/>
        <end position="783"/>
    </location>
</feature>
<dbReference type="InterPro" id="IPR004358">
    <property type="entry name" value="Sig_transdc_His_kin-like_C"/>
</dbReference>
<dbReference type="SUPFAM" id="SSF55874">
    <property type="entry name" value="ATPase domain of HSP90 chaperone/DNA topoisomerase II/histidine kinase"/>
    <property type="match status" value="2"/>
</dbReference>
<keyword evidence="4" id="KW-1003">Cell membrane</keyword>
<evidence type="ECO:0000256" key="8">
    <source>
        <dbReference type="ARBA" id="ARBA00022777"/>
    </source>
</evidence>
<proteinExistence type="predicted"/>
<feature type="transmembrane region" description="Helical" evidence="13">
    <location>
        <begin position="248"/>
        <end position="267"/>
    </location>
</feature>
<evidence type="ECO:0000256" key="13">
    <source>
        <dbReference type="SAM" id="Phobius"/>
    </source>
</evidence>
<dbReference type="Gene3D" id="3.40.50.2300">
    <property type="match status" value="1"/>
</dbReference>
<evidence type="ECO:0000256" key="3">
    <source>
        <dbReference type="ARBA" id="ARBA00012438"/>
    </source>
</evidence>
<dbReference type="PANTHER" id="PTHR43547:SF2">
    <property type="entry name" value="HYBRID SIGNAL TRANSDUCTION HISTIDINE KINASE C"/>
    <property type="match status" value="1"/>
</dbReference>
<feature type="modified residue" description="4-aspartylphosphate" evidence="12">
    <location>
        <position position="716"/>
    </location>
</feature>
<dbReference type="InterPro" id="IPR010559">
    <property type="entry name" value="Sig_transdc_His_kin_internal"/>
</dbReference>
<dbReference type="SMART" id="SM00448">
    <property type="entry name" value="REC"/>
    <property type="match status" value="1"/>
</dbReference>
<name>A0A2X1BSZ6_9BACI</name>
<dbReference type="GO" id="GO:0000155">
    <property type="term" value="F:phosphorelay sensor kinase activity"/>
    <property type="evidence" value="ECO:0007669"/>
    <property type="project" value="InterPro"/>
</dbReference>
<evidence type="ECO:0000313" key="17">
    <source>
        <dbReference type="Proteomes" id="UP000251431"/>
    </source>
</evidence>
<keyword evidence="13" id="KW-1133">Transmembrane helix</keyword>
<dbReference type="EC" id="2.7.13.3" evidence="3"/>
<dbReference type="InterPro" id="IPR036890">
    <property type="entry name" value="HATPase_C_sf"/>
</dbReference>
<dbReference type="SUPFAM" id="SSF49785">
    <property type="entry name" value="Galactose-binding domain-like"/>
    <property type="match status" value="1"/>
</dbReference>
<dbReference type="PANTHER" id="PTHR43547">
    <property type="entry name" value="TWO-COMPONENT HISTIDINE KINASE"/>
    <property type="match status" value="1"/>
</dbReference>
<evidence type="ECO:0000256" key="2">
    <source>
        <dbReference type="ARBA" id="ARBA00004236"/>
    </source>
</evidence>
<keyword evidence="6 16" id="KW-0808">Transferase</keyword>
<feature type="transmembrane region" description="Helical" evidence="13">
    <location>
        <begin position="337"/>
        <end position="359"/>
    </location>
</feature>
<dbReference type="PROSITE" id="PS50110">
    <property type="entry name" value="RESPONSE_REGULATORY"/>
    <property type="match status" value="1"/>
</dbReference>
<feature type="transmembrane region" description="Helical" evidence="13">
    <location>
        <begin position="279"/>
        <end position="302"/>
    </location>
</feature>
<dbReference type="Pfam" id="PF00512">
    <property type="entry name" value="HisKA"/>
    <property type="match status" value="1"/>
</dbReference>
<dbReference type="Proteomes" id="UP000251431">
    <property type="component" value="Unassembled WGS sequence"/>
</dbReference>
<dbReference type="Gene3D" id="1.10.287.130">
    <property type="match status" value="1"/>
</dbReference>
<sequence length="998" mass="112923">MRLGWFFYFNSPTHHTVKNGVVDLRNEPMKEDEVIFLNGEWLFFPSKFIINNPNVNETDQQKIQVPGNWKENMETIVGSAKGYGSYKLKILLPDQGETIYGIQLKEFGSYASIYVNGKLINSDNLAEKNPVEKIKKQGPMTAIFSTNSNEIDLIIQISNFDSFNSGGLKGSVYFGFQSAISNGINFSESLQLLVSAIYFLHCFYALSIFFIGKGHYEKELFYFSLLLLLNGFIILIDDNVLLNLPIANALYIKLLIVLLIGLLLLTLKFINELYKIKSIASNILFVVFVPLSFIIITTPALHYAPMKLFLIIYGTFILTLLIVPTISAIVKGNIDGVFILFYLICFISNSVWGTAIKTLVVNIPYYPFDYIISIIVIALLLINRHINVIKLNGEQYEKLVKIDIQKDLFLANTSHELRNPLHGILNIAHSILENEASLTKNGKENLQLLLQIGNRMTYTLNDLLDLNQLDEGRVHLKKRSLYLHSVISGIVDMIHFIKNTTNLNINSDISVSFPPIYADENRLVQILFNLLHNAIKFTDEGSITISATQDSKEATIYIRDTGIGMSEDEIKRIFLRYERSERANHQGVGLGLNIAKQLIELHGGTITVQSALGKGTTISFTLPLATDKKVSIENEIFETNVYSRPNNAKDNDEEQLLDNGLKSKFLGKILIVDDDPINLKIISNILRELYNVTTVNSGEEALNMIDYGHWDIIISDVMMPKMSGYELCKTIRERYSIVELPILLLTARTQPKDVYTGFFAGANDYVSKPTNAVELKARVHSLIAQKHANQERLRLEAAYLQAQIKPHFLYNTLNAISILGEIDPSRMNDLLHEFGNYLHRSFNPNNMDNLIPIEEELELVRSYLYIESERFGDRLKISWDLGLLKGIFVPPLAIQTIVENAVNHGILKKLEGGTVVISVTNQNEYHIVSIRDNGVGMTASLIEEILLRPIKHKYGIGIANTNHRLKQLFGEGIRIESQLNKGTQVSFRIPKHYDYDSE</sequence>
<evidence type="ECO:0000256" key="5">
    <source>
        <dbReference type="ARBA" id="ARBA00022553"/>
    </source>
</evidence>
<evidence type="ECO:0000256" key="1">
    <source>
        <dbReference type="ARBA" id="ARBA00000085"/>
    </source>
</evidence>
<feature type="transmembrane region" description="Helical" evidence="13">
    <location>
        <begin position="365"/>
        <end position="382"/>
    </location>
</feature>
<dbReference type="GO" id="GO:0005886">
    <property type="term" value="C:plasma membrane"/>
    <property type="evidence" value="ECO:0007669"/>
    <property type="project" value="UniProtKB-SubCell"/>
</dbReference>
<dbReference type="SMART" id="SM00388">
    <property type="entry name" value="HisKA"/>
    <property type="match status" value="1"/>
</dbReference>
<organism evidence="16 17">
    <name type="scientific">Lysinibacillus capsici</name>
    <dbReference type="NCBI Taxonomy" id="2115968"/>
    <lineage>
        <taxon>Bacteria</taxon>
        <taxon>Bacillati</taxon>
        <taxon>Bacillota</taxon>
        <taxon>Bacilli</taxon>
        <taxon>Bacillales</taxon>
        <taxon>Bacillaceae</taxon>
        <taxon>Lysinibacillus</taxon>
    </lineage>
</organism>
<evidence type="ECO:0000259" key="15">
    <source>
        <dbReference type="PROSITE" id="PS50110"/>
    </source>
</evidence>
<protein>
    <recommendedName>
        <fullName evidence="3">histidine kinase</fullName>
        <ecNumber evidence="3">2.7.13.3</ecNumber>
    </recommendedName>
</protein>
<keyword evidence="11 13" id="KW-0472">Membrane</keyword>
<feature type="transmembrane region" description="Helical" evidence="13">
    <location>
        <begin position="308"/>
        <end position="330"/>
    </location>
</feature>
<evidence type="ECO:0000256" key="7">
    <source>
        <dbReference type="ARBA" id="ARBA00022741"/>
    </source>
</evidence>
<dbReference type="FunFam" id="3.30.565.10:FF:000023">
    <property type="entry name" value="PAS domain-containing sensor histidine kinase"/>
    <property type="match status" value="1"/>
</dbReference>
<keyword evidence="5 12" id="KW-0597">Phosphoprotein</keyword>
<dbReference type="Pfam" id="PF02518">
    <property type="entry name" value="HATPase_c"/>
    <property type="match status" value="2"/>
</dbReference>
<reference evidence="16 17" key="1">
    <citation type="submission" date="2018-06" db="EMBL/GenBank/DDBJ databases">
        <authorList>
            <consortium name="Pathogen Informatics"/>
            <person name="Doyle S."/>
        </authorList>
    </citation>
    <scope>NUCLEOTIDE SEQUENCE [LARGE SCALE GENOMIC DNA]</scope>
    <source>
        <strain evidence="16 17">NCTC7582</strain>
    </source>
</reference>
<dbReference type="InterPro" id="IPR003594">
    <property type="entry name" value="HATPase_dom"/>
</dbReference>
<keyword evidence="13" id="KW-0812">Transmembrane</keyword>
<dbReference type="CDD" id="cd17574">
    <property type="entry name" value="REC_OmpR"/>
    <property type="match status" value="1"/>
</dbReference>